<proteinExistence type="predicted"/>
<keyword evidence="4" id="KW-1185">Reference proteome</keyword>
<keyword evidence="2" id="KW-0732">Signal</keyword>
<dbReference type="Proteomes" id="UP000814176">
    <property type="component" value="Unassembled WGS sequence"/>
</dbReference>
<gene>
    <name evidence="3" type="ORF">C8Q71DRAFT_751367</name>
</gene>
<name>A0ABQ8KKM9_9APHY</name>
<reference evidence="3 4" key="1">
    <citation type="journal article" date="2021" name="Environ. Microbiol.">
        <title>Gene family expansions and transcriptome signatures uncover fungal adaptations to wood decay.</title>
        <authorList>
            <person name="Hage H."/>
            <person name="Miyauchi S."/>
            <person name="Viragh M."/>
            <person name="Drula E."/>
            <person name="Min B."/>
            <person name="Chaduli D."/>
            <person name="Navarro D."/>
            <person name="Favel A."/>
            <person name="Norest M."/>
            <person name="Lesage-Meessen L."/>
            <person name="Balint B."/>
            <person name="Merenyi Z."/>
            <person name="de Eugenio L."/>
            <person name="Morin E."/>
            <person name="Martinez A.T."/>
            <person name="Baldrian P."/>
            <person name="Stursova M."/>
            <person name="Martinez M.J."/>
            <person name="Novotny C."/>
            <person name="Magnuson J.K."/>
            <person name="Spatafora J.W."/>
            <person name="Maurice S."/>
            <person name="Pangilinan J."/>
            <person name="Andreopoulos W."/>
            <person name="LaButti K."/>
            <person name="Hundley H."/>
            <person name="Na H."/>
            <person name="Kuo A."/>
            <person name="Barry K."/>
            <person name="Lipzen A."/>
            <person name="Henrissat B."/>
            <person name="Riley R."/>
            <person name="Ahrendt S."/>
            <person name="Nagy L.G."/>
            <person name="Grigoriev I.V."/>
            <person name="Martin F."/>
            <person name="Rosso M.N."/>
        </authorList>
    </citation>
    <scope>NUCLEOTIDE SEQUENCE [LARGE SCALE GENOMIC DNA]</scope>
    <source>
        <strain evidence="3 4">CIRM-BRFM 1785</strain>
    </source>
</reference>
<evidence type="ECO:0000256" key="2">
    <source>
        <dbReference type="SAM" id="SignalP"/>
    </source>
</evidence>
<organism evidence="3 4">
    <name type="scientific">Rhodofomes roseus</name>
    <dbReference type="NCBI Taxonomy" id="34475"/>
    <lineage>
        <taxon>Eukaryota</taxon>
        <taxon>Fungi</taxon>
        <taxon>Dikarya</taxon>
        <taxon>Basidiomycota</taxon>
        <taxon>Agaricomycotina</taxon>
        <taxon>Agaricomycetes</taxon>
        <taxon>Polyporales</taxon>
        <taxon>Rhodofomes</taxon>
    </lineage>
</organism>
<feature type="region of interest" description="Disordered" evidence="1">
    <location>
        <begin position="51"/>
        <end position="73"/>
    </location>
</feature>
<dbReference type="EMBL" id="JADCUA010000007">
    <property type="protein sequence ID" value="KAH9838458.1"/>
    <property type="molecule type" value="Genomic_DNA"/>
</dbReference>
<sequence>MLILYVLVANLSIITFTDPESRYRHKHLVRRNSDDSSTDARFFRLRSHRCTRRSGRGGSGIGHRGRLPMFAGG</sequence>
<protein>
    <recommendedName>
        <fullName evidence="5">Secreted protein</fullName>
    </recommendedName>
</protein>
<evidence type="ECO:0000313" key="3">
    <source>
        <dbReference type="EMBL" id="KAH9838458.1"/>
    </source>
</evidence>
<evidence type="ECO:0000313" key="4">
    <source>
        <dbReference type="Proteomes" id="UP000814176"/>
    </source>
</evidence>
<dbReference type="GeneID" id="72004040"/>
<feature type="chain" id="PRO_5046142983" description="Secreted protein" evidence="2">
    <location>
        <begin position="20"/>
        <end position="73"/>
    </location>
</feature>
<accession>A0ABQ8KKM9</accession>
<evidence type="ECO:0000256" key="1">
    <source>
        <dbReference type="SAM" id="MobiDB-lite"/>
    </source>
</evidence>
<evidence type="ECO:0008006" key="5">
    <source>
        <dbReference type="Google" id="ProtNLM"/>
    </source>
</evidence>
<comment type="caution">
    <text evidence="3">The sequence shown here is derived from an EMBL/GenBank/DDBJ whole genome shotgun (WGS) entry which is preliminary data.</text>
</comment>
<dbReference type="RefSeq" id="XP_047780373.1">
    <property type="nucleotide sequence ID" value="XM_047923308.1"/>
</dbReference>
<feature type="signal peptide" evidence="2">
    <location>
        <begin position="1"/>
        <end position="19"/>
    </location>
</feature>